<organism evidence="2 3">
    <name type="scientific">Micromonas commoda (strain RCC299 / NOUM17 / CCMP2709)</name>
    <name type="common">Picoplanktonic green alga</name>
    <dbReference type="NCBI Taxonomy" id="296587"/>
    <lineage>
        <taxon>Eukaryota</taxon>
        <taxon>Viridiplantae</taxon>
        <taxon>Chlorophyta</taxon>
        <taxon>Mamiellophyceae</taxon>
        <taxon>Mamiellales</taxon>
        <taxon>Mamiellaceae</taxon>
        <taxon>Micromonas</taxon>
    </lineage>
</organism>
<dbReference type="KEGG" id="mis:MICPUN_62398"/>
<name>C1EDU9_MICCC</name>
<dbReference type="InParanoid" id="C1EDU9"/>
<feature type="region of interest" description="Disordered" evidence="1">
    <location>
        <begin position="1"/>
        <end position="26"/>
    </location>
</feature>
<dbReference type="AlphaFoldDB" id="C1EDU9"/>
<accession>C1EDU9</accession>
<dbReference type="RefSeq" id="XP_002505171.1">
    <property type="nucleotide sequence ID" value="XM_002505125.1"/>
</dbReference>
<protein>
    <submittedName>
        <fullName evidence="2">Uncharacterized protein</fullName>
    </submittedName>
</protein>
<dbReference type="EMBL" id="CP001330">
    <property type="protein sequence ID" value="ACO66429.1"/>
    <property type="molecule type" value="Genomic_DNA"/>
</dbReference>
<keyword evidence="3" id="KW-1185">Reference proteome</keyword>
<sequence>MAKKRKAEDPNAPPKPKWTPPKDDPMWQDYMKDCLYDGYEMNRATLPQLLPSKLPWPFKPCPDRSKLSKNAEAALVRAIGVFENRLSAVENALPIRELVKAEERELDAFECRHRTHWRPVYKFYSDDAYKPLLDFHLPAAAFKVFESIVSQWPGCNARRCDALTDAEKKDLGFKCKTPICFTEAAISREACEAFIDGRVEKPTESQLTAKKHFEEKVRIEGPPKGFNLFRVCIPNDVSRDNCPRKPEPIPDIYGDIIHKVYPVADGSGDSSSDSATEL</sequence>
<evidence type="ECO:0000256" key="1">
    <source>
        <dbReference type="SAM" id="MobiDB-lite"/>
    </source>
</evidence>
<dbReference type="Proteomes" id="UP000002009">
    <property type="component" value="Chromosome 11"/>
</dbReference>
<evidence type="ECO:0000313" key="3">
    <source>
        <dbReference type="Proteomes" id="UP000002009"/>
    </source>
</evidence>
<evidence type="ECO:0000313" key="2">
    <source>
        <dbReference type="EMBL" id="ACO66429.1"/>
    </source>
</evidence>
<reference evidence="2 3" key="1">
    <citation type="journal article" date="2009" name="Science">
        <title>Green evolution and dynamic adaptations revealed by genomes of the marine picoeukaryotes Micromonas.</title>
        <authorList>
            <person name="Worden A.Z."/>
            <person name="Lee J.H."/>
            <person name="Mock T."/>
            <person name="Rouze P."/>
            <person name="Simmons M.P."/>
            <person name="Aerts A.L."/>
            <person name="Allen A.E."/>
            <person name="Cuvelier M.L."/>
            <person name="Derelle E."/>
            <person name="Everett M.V."/>
            <person name="Foulon E."/>
            <person name="Grimwood J."/>
            <person name="Gundlach H."/>
            <person name="Henrissat B."/>
            <person name="Napoli C."/>
            <person name="McDonald S.M."/>
            <person name="Parker M.S."/>
            <person name="Rombauts S."/>
            <person name="Salamov A."/>
            <person name="Von Dassow P."/>
            <person name="Badger J.H."/>
            <person name="Coutinho P.M."/>
            <person name="Demir E."/>
            <person name="Dubchak I."/>
            <person name="Gentemann C."/>
            <person name="Eikrem W."/>
            <person name="Gready J.E."/>
            <person name="John U."/>
            <person name="Lanier W."/>
            <person name="Lindquist E.A."/>
            <person name="Lucas S."/>
            <person name="Mayer K.F."/>
            <person name="Moreau H."/>
            <person name="Not F."/>
            <person name="Otillar R."/>
            <person name="Panaud O."/>
            <person name="Pangilinan J."/>
            <person name="Paulsen I."/>
            <person name="Piegu B."/>
            <person name="Poliakov A."/>
            <person name="Robbens S."/>
            <person name="Schmutz J."/>
            <person name="Toulza E."/>
            <person name="Wyss T."/>
            <person name="Zelensky A."/>
            <person name="Zhou K."/>
            <person name="Armbrust E.V."/>
            <person name="Bhattacharya D."/>
            <person name="Goodenough U.W."/>
            <person name="Van de Peer Y."/>
            <person name="Grigoriev I.V."/>
        </authorList>
    </citation>
    <scope>NUCLEOTIDE SEQUENCE [LARGE SCALE GENOMIC DNA]</scope>
    <source>
        <strain evidence="3">RCC299 / NOUM17</strain>
    </source>
</reference>
<gene>
    <name evidence="2" type="ORF">MICPUN_62398</name>
</gene>
<dbReference type="GeneID" id="8247282"/>
<proteinExistence type="predicted"/>